<dbReference type="InterPro" id="IPR055346">
    <property type="entry name" value="Fe-S_cluster_assembly_SufBD"/>
</dbReference>
<name>A0ABY6EL69_9ACTN</name>
<dbReference type="RefSeq" id="WP_123438285.1">
    <property type="nucleotide sequence ID" value="NZ_CP106795.1"/>
</dbReference>
<evidence type="ECO:0000313" key="4">
    <source>
        <dbReference type="Proteomes" id="UP001060733"/>
    </source>
</evidence>
<accession>A0ABY6EL69</accession>
<dbReference type="NCBIfam" id="TIGR01981">
    <property type="entry name" value="sufD"/>
    <property type="match status" value="1"/>
</dbReference>
<organism evidence="3 4">
    <name type="scientific">Streptomyces albidocamelliae</name>
    <dbReference type="NCBI Taxonomy" id="2981135"/>
    <lineage>
        <taxon>Bacteria</taxon>
        <taxon>Bacillati</taxon>
        <taxon>Actinomycetota</taxon>
        <taxon>Actinomycetes</taxon>
        <taxon>Kitasatosporales</taxon>
        <taxon>Streptomycetaceae</taxon>
        <taxon>Streptomyces</taxon>
    </lineage>
</organism>
<dbReference type="PANTHER" id="PTHR43575">
    <property type="entry name" value="PROTEIN ABCI7, CHLOROPLASTIC"/>
    <property type="match status" value="1"/>
</dbReference>
<comment type="similarity">
    <text evidence="1">Belongs to the iron-sulfur cluster assembly SufBD family.</text>
</comment>
<proteinExistence type="inferred from homology"/>
<dbReference type="EMBL" id="CP106795">
    <property type="protein sequence ID" value="UXY35156.1"/>
    <property type="molecule type" value="Genomic_DNA"/>
</dbReference>
<reference evidence="3" key="1">
    <citation type="submission" date="2022-10" db="EMBL/GenBank/DDBJ databases">
        <authorList>
            <person name="Mo P."/>
        </authorList>
    </citation>
    <scope>NUCLEOTIDE SEQUENCE</scope>
    <source>
        <strain evidence="3">HUAS 14-6</strain>
    </source>
</reference>
<evidence type="ECO:0000256" key="1">
    <source>
        <dbReference type="ARBA" id="ARBA00043967"/>
    </source>
</evidence>
<dbReference type="Pfam" id="PF01458">
    <property type="entry name" value="SUFBD_core"/>
    <property type="match status" value="1"/>
</dbReference>
<evidence type="ECO:0000313" key="3">
    <source>
        <dbReference type="EMBL" id="UXY35156.1"/>
    </source>
</evidence>
<protein>
    <submittedName>
        <fullName evidence="3">Fe-S cluster assembly protein SufD</fullName>
    </submittedName>
</protein>
<keyword evidence="4" id="KW-1185">Reference proteome</keyword>
<feature type="domain" description="SUF system FeS cluster assembly SufBD core" evidence="2">
    <location>
        <begin position="136"/>
        <end position="363"/>
    </location>
</feature>
<dbReference type="InterPro" id="IPR037284">
    <property type="entry name" value="SUF_FeS_clus_asmbl_SufBD_sf"/>
</dbReference>
<dbReference type="Proteomes" id="UP001060733">
    <property type="component" value="Chromosome"/>
</dbReference>
<sequence length="393" mass="42073">MAEAQNIPVGSTTAGQIAVAAESTVVSRMSAPPSFDVADFPVPHGREEEWRFTPLERLRGLHDGTAVATGDGVKVDVQAPEGVTVEAVGRDDARLGRAMPVDRVAAQAYTAFEQASVVTVPKETVLTEPIRIAVHGQGGTAFGHQVIELGAFAEAVVVIDHTGDAVLAANVDYVLGDGAKLTVVSVQDWDDKAVHIAQHNALIGRDASFKSVVVTFGGDVVRLHPRVEYTGPGGEAELFGLYFTDAGQHQEHRLLVTHNTPHCKSNVVYKGALQGEAAHAVWIGDVLIEAKAEGTDTYEMNRNLVLTDGARVDSVPNLEIETGEIVGAGHASATGRFDDEQLFYLMARGIPEYEARRLVVRGFFAELVQQIGVTDIEERLLAKIEEELEASVA</sequence>
<evidence type="ECO:0000259" key="2">
    <source>
        <dbReference type="Pfam" id="PF01458"/>
    </source>
</evidence>
<dbReference type="SUPFAM" id="SSF101960">
    <property type="entry name" value="Stabilizer of iron transporter SufD"/>
    <property type="match status" value="1"/>
</dbReference>
<dbReference type="PANTHER" id="PTHR43575:SF1">
    <property type="entry name" value="PROTEIN ABCI7, CHLOROPLASTIC"/>
    <property type="match status" value="1"/>
</dbReference>
<dbReference type="InterPro" id="IPR000825">
    <property type="entry name" value="SUF_FeS_clus_asmbl_SufBD_core"/>
</dbReference>
<gene>
    <name evidence="3" type="primary">sufD</name>
    <name evidence="3" type="ORF">N8I86_10680</name>
</gene>
<dbReference type="InterPro" id="IPR011542">
    <property type="entry name" value="SUF_FeS_clus_asmbl_SufD"/>
</dbReference>